<dbReference type="CDD" id="cd09859">
    <property type="entry name" value="PIN_53EXO"/>
    <property type="match status" value="1"/>
</dbReference>
<keyword evidence="8 11" id="KW-0234">DNA repair</keyword>
<dbReference type="EC" id="2.7.7.7" evidence="10 11"/>
<dbReference type="Gene3D" id="3.40.50.1010">
    <property type="entry name" value="5'-nuclease"/>
    <property type="match status" value="1"/>
</dbReference>
<dbReference type="InterPro" id="IPR019760">
    <property type="entry name" value="DNA-dir_DNA_pol_A_CS"/>
</dbReference>
<feature type="non-terminal residue" evidence="14">
    <location>
        <position position="1"/>
    </location>
</feature>
<feature type="domain" description="5'-3' exonuclease" evidence="12">
    <location>
        <begin position="1"/>
        <end position="233"/>
    </location>
</feature>
<keyword evidence="7 11" id="KW-0238">DNA-binding</keyword>
<dbReference type="Gene3D" id="3.30.420.10">
    <property type="entry name" value="Ribonuclease H-like superfamily/Ribonuclease H"/>
    <property type="match status" value="1"/>
</dbReference>
<keyword evidence="4 11" id="KW-0235">DNA replication</keyword>
<dbReference type="GO" id="GO:0006302">
    <property type="term" value="P:double-strand break repair"/>
    <property type="evidence" value="ECO:0007669"/>
    <property type="project" value="TreeGrafter"/>
</dbReference>
<dbReference type="NCBIfam" id="TIGR00593">
    <property type="entry name" value="pola"/>
    <property type="match status" value="1"/>
</dbReference>
<dbReference type="Proteomes" id="UP000177025">
    <property type="component" value="Unassembled WGS sequence"/>
</dbReference>
<keyword evidence="11" id="KW-0269">Exonuclease</keyword>
<dbReference type="AlphaFoldDB" id="A0A1F4UCJ4"/>
<dbReference type="FunFam" id="1.20.1060.10:FF:000001">
    <property type="entry name" value="DNA polymerase I"/>
    <property type="match status" value="1"/>
</dbReference>
<dbReference type="InterPro" id="IPR043502">
    <property type="entry name" value="DNA/RNA_pol_sf"/>
</dbReference>
<dbReference type="InterPro" id="IPR012337">
    <property type="entry name" value="RNaseH-like_sf"/>
</dbReference>
<dbReference type="GO" id="GO:0003677">
    <property type="term" value="F:DNA binding"/>
    <property type="evidence" value="ECO:0007669"/>
    <property type="project" value="UniProtKB-UniRule"/>
</dbReference>
<evidence type="ECO:0000256" key="10">
    <source>
        <dbReference type="NCBIfam" id="TIGR00593"/>
    </source>
</evidence>
<dbReference type="SMART" id="SM00475">
    <property type="entry name" value="53EXOc"/>
    <property type="match status" value="1"/>
</dbReference>
<dbReference type="InterPro" id="IPR018320">
    <property type="entry name" value="DNA_polymerase_1"/>
</dbReference>
<protein>
    <recommendedName>
        <fullName evidence="10 11">DNA polymerase I</fullName>
        <ecNumber evidence="10 11">2.7.7.7</ecNumber>
    </recommendedName>
</protein>
<evidence type="ECO:0000256" key="9">
    <source>
        <dbReference type="ARBA" id="ARBA00049244"/>
    </source>
</evidence>
<comment type="catalytic activity">
    <reaction evidence="9 11">
        <text>DNA(n) + a 2'-deoxyribonucleoside 5'-triphosphate = DNA(n+1) + diphosphate</text>
        <dbReference type="Rhea" id="RHEA:22508"/>
        <dbReference type="Rhea" id="RHEA-COMP:17339"/>
        <dbReference type="Rhea" id="RHEA-COMP:17340"/>
        <dbReference type="ChEBI" id="CHEBI:33019"/>
        <dbReference type="ChEBI" id="CHEBI:61560"/>
        <dbReference type="ChEBI" id="CHEBI:173112"/>
        <dbReference type="EC" id="2.7.7.7"/>
    </reaction>
</comment>
<accession>A0A1F4UCJ4</accession>
<dbReference type="GO" id="GO:0008409">
    <property type="term" value="F:5'-3' exonuclease activity"/>
    <property type="evidence" value="ECO:0007669"/>
    <property type="project" value="UniProtKB-UniRule"/>
</dbReference>
<evidence type="ECO:0000256" key="1">
    <source>
        <dbReference type="ARBA" id="ARBA00007705"/>
    </source>
</evidence>
<dbReference type="EMBL" id="MEUM01000054">
    <property type="protein sequence ID" value="OGC42685.1"/>
    <property type="molecule type" value="Genomic_DNA"/>
</dbReference>
<name>A0A1F4UCJ4_UNCW3</name>
<dbReference type="SMART" id="SM00279">
    <property type="entry name" value="HhH2"/>
    <property type="match status" value="1"/>
</dbReference>
<keyword evidence="3 11" id="KW-0548">Nucleotidyltransferase</keyword>
<dbReference type="PROSITE" id="PS00447">
    <property type="entry name" value="DNA_POLYMERASE_A"/>
    <property type="match status" value="1"/>
</dbReference>
<dbReference type="SUPFAM" id="SSF88723">
    <property type="entry name" value="PIN domain-like"/>
    <property type="match status" value="1"/>
</dbReference>
<dbReference type="SUPFAM" id="SSF47807">
    <property type="entry name" value="5' to 3' exonuclease, C-terminal subdomain"/>
    <property type="match status" value="1"/>
</dbReference>
<dbReference type="GO" id="GO:0006261">
    <property type="term" value="P:DNA-templated DNA replication"/>
    <property type="evidence" value="ECO:0007669"/>
    <property type="project" value="UniProtKB-UniRule"/>
</dbReference>
<evidence type="ECO:0000313" key="14">
    <source>
        <dbReference type="EMBL" id="OGC42685.1"/>
    </source>
</evidence>
<evidence type="ECO:0000256" key="8">
    <source>
        <dbReference type="ARBA" id="ARBA00023204"/>
    </source>
</evidence>
<dbReference type="CDD" id="cd06140">
    <property type="entry name" value="DNA_polA_I_Bacillus_like_exo"/>
    <property type="match status" value="1"/>
</dbReference>
<evidence type="ECO:0000256" key="7">
    <source>
        <dbReference type="ARBA" id="ARBA00023125"/>
    </source>
</evidence>
<comment type="caution">
    <text evidence="14">The sequence shown here is derived from an EMBL/GenBank/DDBJ whole genome shotgun (WGS) entry which is preliminary data.</text>
</comment>
<evidence type="ECO:0000256" key="4">
    <source>
        <dbReference type="ARBA" id="ARBA00022705"/>
    </source>
</evidence>
<dbReference type="SMART" id="SM00482">
    <property type="entry name" value="POLAc"/>
    <property type="match status" value="1"/>
</dbReference>
<dbReference type="GO" id="GO:0003887">
    <property type="term" value="F:DNA-directed DNA polymerase activity"/>
    <property type="evidence" value="ECO:0007669"/>
    <property type="project" value="UniProtKB-UniRule"/>
</dbReference>
<dbReference type="InterPro" id="IPR036397">
    <property type="entry name" value="RNaseH_sf"/>
</dbReference>
<dbReference type="InterPro" id="IPR008918">
    <property type="entry name" value="HhH2"/>
</dbReference>
<dbReference type="InterPro" id="IPR036279">
    <property type="entry name" value="5-3_exonuclease_C_sf"/>
</dbReference>
<dbReference type="Gene3D" id="1.10.150.20">
    <property type="entry name" value="5' to 3' exonuclease, C-terminal subdomain"/>
    <property type="match status" value="2"/>
</dbReference>
<dbReference type="InterPro" id="IPR002421">
    <property type="entry name" value="5-3_exonuclease"/>
</dbReference>
<dbReference type="FunFam" id="1.10.150.20:FF:000002">
    <property type="entry name" value="DNA polymerase I"/>
    <property type="match status" value="1"/>
</dbReference>
<keyword evidence="6 11" id="KW-0239">DNA-directed DNA polymerase</keyword>
<dbReference type="SUPFAM" id="SSF53098">
    <property type="entry name" value="Ribonuclease H-like"/>
    <property type="match status" value="1"/>
</dbReference>
<dbReference type="CDD" id="cd09898">
    <property type="entry name" value="H3TH_53EXO"/>
    <property type="match status" value="1"/>
</dbReference>
<feature type="domain" description="DNA-directed DNA polymerase family A palm" evidence="13">
    <location>
        <begin position="557"/>
        <end position="763"/>
    </location>
</feature>
<dbReference type="Pfam" id="PF02739">
    <property type="entry name" value="5_3_exonuc_N"/>
    <property type="match status" value="1"/>
</dbReference>
<dbReference type="PANTHER" id="PTHR10133:SF27">
    <property type="entry name" value="DNA POLYMERASE NU"/>
    <property type="match status" value="1"/>
</dbReference>
<comment type="function">
    <text evidence="11">In addition to polymerase activity, this DNA polymerase exhibits 5'-3' exonuclease activity.</text>
</comment>
<dbReference type="Gene3D" id="3.30.70.370">
    <property type="match status" value="1"/>
</dbReference>
<keyword evidence="11" id="KW-0540">Nuclease</keyword>
<dbReference type="SUPFAM" id="SSF56672">
    <property type="entry name" value="DNA/RNA polymerases"/>
    <property type="match status" value="1"/>
</dbReference>
<dbReference type="Pfam" id="PF00476">
    <property type="entry name" value="DNA_pol_A"/>
    <property type="match status" value="1"/>
</dbReference>
<reference evidence="14 15" key="1">
    <citation type="journal article" date="2016" name="Nat. Commun.">
        <title>Thousands of microbial genomes shed light on interconnected biogeochemical processes in an aquifer system.</title>
        <authorList>
            <person name="Anantharaman K."/>
            <person name="Brown C.T."/>
            <person name="Hug L.A."/>
            <person name="Sharon I."/>
            <person name="Castelle C.J."/>
            <person name="Probst A.J."/>
            <person name="Thomas B.C."/>
            <person name="Singh A."/>
            <person name="Wilkins M.J."/>
            <person name="Karaoz U."/>
            <person name="Brodie E.L."/>
            <person name="Williams K.H."/>
            <person name="Hubbard S.S."/>
            <person name="Banfield J.F."/>
        </authorList>
    </citation>
    <scope>NUCLEOTIDE SEQUENCE [LARGE SCALE GENOMIC DNA]</scope>
</reference>
<dbReference type="PANTHER" id="PTHR10133">
    <property type="entry name" value="DNA POLYMERASE I"/>
    <property type="match status" value="1"/>
</dbReference>
<evidence type="ECO:0000256" key="6">
    <source>
        <dbReference type="ARBA" id="ARBA00022932"/>
    </source>
</evidence>
<evidence type="ECO:0000256" key="3">
    <source>
        <dbReference type="ARBA" id="ARBA00022695"/>
    </source>
</evidence>
<dbReference type="InterPro" id="IPR029060">
    <property type="entry name" value="PIN-like_dom_sf"/>
</dbReference>
<dbReference type="PRINTS" id="PR00868">
    <property type="entry name" value="DNAPOLI"/>
</dbReference>
<sequence>YFAFINNPLKNRKGEITSGIYGFLNTLEKIKQNIGSEYIGLAYDAPGKTFRDDIFEEYKATREPTPPDLPFQIDKVKEICEYLGISGFELTGYEADDILATIAARFKDQGEVFIVTSDKDLMQLVDDKIFVYDAYKNLIYDKNEVVKKFGVPPKRIVEYLALVGDSIDNVPGVPGIGPKRAGEILIKYPELEQAIDQEKRLSGKHDLIKLSRRLLKLDQNVPIKTSINDLLVKPINLDKLMPVLTELELHSFIRELTKNMGKPEINIIADQSMTIPDQGIFSIHFESLSEPIYVGASENEVYETSLNKIKPLLESENYIKVGYDFKKMLQNLHIVPPFFDLKIVAWLLDPNRKAYSLEEIVYQNLQSFGEIKSPTSAQLAYQLYHRLLPVLKAQDQDTLYWTVEAPLIKVLYNIEKRGIKIDTPYLNKMEKDISNEIKHHEKTIYEHAGRDFNVSSPKQLAQILFEEMKLRPVKRIKTGFSTDVDVLEQLSKVHPLPAIILKYRELTKLRSTYIEPLLNLAQQGRIHTTFNQTGTATGRLSSISPNLQNIPVRSEVGRRFRRAFITENGNCLISADYSQIELRILAHITGDKNLIIAFQDKKDIHSHTASLVFTIPESQVTEEQRRMAKVVNYGLIYGMSDYGLAQGLDISREEALQFIQSYYNLYPGVANWREQAIEFVEKNGYTETLFGRRRPLPDINGKNHALREFTKRAAINTPIQGTAADIIKKAMIAVETEMSRQHLEPGLILSIHDELLFEIKESDCDKAMKIIKRSMENIVQMTIPLEISINAGSNWAEIH</sequence>
<evidence type="ECO:0000259" key="12">
    <source>
        <dbReference type="SMART" id="SM00475"/>
    </source>
</evidence>
<gene>
    <name evidence="11" type="primary">polA</name>
    <name evidence="14" type="ORF">A2Y85_08580</name>
</gene>
<evidence type="ECO:0000256" key="5">
    <source>
        <dbReference type="ARBA" id="ARBA00022763"/>
    </source>
</evidence>
<evidence type="ECO:0000256" key="11">
    <source>
        <dbReference type="RuleBase" id="RU004460"/>
    </source>
</evidence>
<organism evidence="14 15">
    <name type="scientific">candidate division WOR-3 bacterium RBG_13_43_14</name>
    <dbReference type="NCBI Taxonomy" id="1802590"/>
    <lineage>
        <taxon>Bacteria</taxon>
        <taxon>Bacteria division WOR-3</taxon>
    </lineage>
</organism>
<dbReference type="InterPro" id="IPR001098">
    <property type="entry name" value="DNA-dir_DNA_pol_A_palm_dom"/>
</dbReference>
<dbReference type="InterPro" id="IPR002298">
    <property type="entry name" value="DNA_polymerase_A"/>
</dbReference>
<evidence type="ECO:0000256" key="2">
    <source>
        <dbReference type="ARBA" id="ARBA00022679"/>
    </source>
</evidence>
<evidence type="ECO:0000313" key="15">
    <source>
        <dbReference type="Proteomes" id="UP000177025"/>
    </source>
</evidence>
<evidence type="ECO:0000259" key="13">
    <source>
        <dbReference type="SMART" id="SM00482"/>
    </source>
</evidence>
<dbReference type="Pfam" id="PF01367">
    <property type="entry name" value="5_3_exonuc"/>
    <property type="match status" value="1"/>
</dbReference>
<dbReference type="InterPro" id="IPR020045">
    <property type="entry name" value="DNA_polI_H3TH"/>
</dbReference>
<dbReference type="CDD" id="cd08637">
    <property type="entry name" value="DNA_pol_A_pol_I_C"/>
    <property type="match status" value="1"/>
</dbReference>
<keyword evidence="5 11" id="KW-0227">DNA damage</keyword>
<keyword evidence="2 11" id="KW-0808">Transferase</keyword>
<dbReference type="Gene3D" id="1.20.1060.10">
    <property type="entry name" value="Taq DNA Polymerase, Chain T, domain 4"/>
    <property type="match status" value="1"/>
</dbReference>
<proteinExistence type="inferred from homology"/>
<keyword evidence="11" id="KW-0378">Hydrolase</keyword>
<dbReference type="InterPro" id="IPR020046">
    <property type="entry name" value="5-3_exonucl_a-hlix_arch_N"/>
</dbReference>
<comment type="similarity">
    <text evidence="1 11">Belongs to the DNA polymerase type-A family.</text>
</comment>